<dbReference type="GO" id="GO:0016787">
    <property type="term" value="F:hydrolase activity"/>
    <property type="evidence" value="ECO:0007669"/>
    <property type="project" value="UniProtKB-KW"/>
</dbReference>
<dbReference type="InterPro" id="IPR036980">
    <property type="entry name" value="RNase_P/MRP_Rpp29_sf"/>
</dbReference>
<keyword evidence="7" id="KW-0540">Nuclease</keyword>
<dbReference type="Gene3D" id="2.30.30.210">
    <property type="entry name" value="Ribonuclease P/MRP, subunit p29"/>
    <property type="match status" value="1"/>
</dbReference>
<dbReference type="GO" id="GO:0000172">
    <property type="term" value="C:ribonuclease MRP complex"/>
    <property type="evidence" value="ECO:0007669"/>
    <property type="project" value="InterPro"/>
</dbReference>
<evidence type="ECO:0000256" key="8">
    <source>
        <dbReference type="ARBA" id="ARBA00022759"/>
    </source>
</evidence>
<evidence type="ECO:0000313" key="13">
    <source>
        <dbReference type="Proteomes" id="UP000014760"/>
    </source>
</evidence>
<dbReference type="EnsemblMetazoa" id="CapteT156834">
    <property type="protein sequence ID" value="CapteP156834"/>
    <property type="gene ID" value="CapteG156834"/>
</dbReference>
<protein>
    <recommendedName>
        <fullName evidence="4">Ribonuclease P protein subunit p29</fullName>
    </recommendedName>
</protein>
<comment type="similarity">
    <text evidence="3">Belongs to the eukaryotic/archaeal RNase P protein component 1 family.</text>
</comment>
<dbReference type="GO" id="GO:0005634">
    <property type="term" value="C:nucleus"/>
    <property type="evidence" value="ECO:0007669"/>
    <property type="project" value="UniProtKB-SubCell"/>
</dbReference>
<dbReference type="InterPro" id="IPR023534">
    <property type="entry name" value="Rof/RNase_P-like"/>
</dbReference>
<dbReference type="PANTHER" id="PTHR13348">
    <property type="entry name" value="RIBONUCLEASE P SUBUNIT P29"/>
    <property type="match status" value="1"/>
</dbReference>
<evidence type="ECO:0000256" key="1">
    <source>
        <dbReference type="ARBA" id="ARBA00002435"/>
    </source>
</evidence>
<keyword evidence="5" id="KW-0963">Cytoplasm</keyword>
<reference evidence="13" key="1">
    <citation type="submission" date="2012-12" db="EMBL/GenBank/DDBJ databases">
        <authorList>
            <person name="Hellsten U."/>
            <person name="Grimwood J."/>
            <person name="Chapman J.A."/>
            <person name="Shapiro H."/>
            <person name="Aerts A."/>
            <person name="Otillar R.P."/>
            <person name="Terry A.Y."/>
            <person name="Boore J.L."/>
            <person name="Simakov O."/>
            <person name="Marletaz F."/>
            <person name="Cho S.-J."/>
            <person name="Edsinger-Gonzales E."/>
            <person name="Havlak P."/>
            <person name="Kuo D.-H."/>
            <person name="Larsson T."/>
            <person name="Lv J."/>
            <person name="Arendt D."/>
            <person name="Savage R."/>
            <person name="Osoegawa K."/>
            <person name="de Jong P."/>
            <person name="Lindberg D.R."/>
            <person name="Seaver E.C."/>
            <person name="Weisblat D.A."/>
            <person name="Putnam N.H."/>
            <person name="Grigoriev I.V."/>
            <person name="Rokhsar D.S."/>
        </authorList>
    </citation>
    <scope>NUCLEOTIDE SEQUENCE</scope>
    <source>
        <strain evidence="13">I ESC-2004</strain>
    </source>
</reference>
<dbReference type="HAMAP" id="MF_00754">
    <property type="entry name" value="RNase_P_1"/>
    <property type="match status" value="1"/>
</dbReference>
<evidence type="ECO:0000256" key="5">
    <source>
        <dbReference type="ARBA" id="ARBA00022490"/>
    </source>
</evidence>
<dbReference type="GO" id="GO:0004519">
    <property type="term" value="F:endonuclease activity"/>
    <property type="evidence" value="ECO:0007669"/>
    <property type="project" value="UniProtKB-KW"/>
</dbReference>
<dbReference type="AlphaFoldDB" id="R7TNS2"/>
<proteinExistence type="inferred from homology"/>
<evidence type="ECO:0000256" key="6">
    <source>
        <dbReference type="ARBA" id="ARBA00022694"/>
    </source>
</evidence>
<dbReference type="HOGENOM" id="CLU_078577_2_1_1"/>
<keyword evidence="6" id="KW-0819">tRNA processing</keyword>
<evidence type="ECO:0000256" key="9">
    <source>
        <dbReference type="ARBA" id="ARBA00022801"/>
    </source>
</evidence>
<dbReference type="PANTHER" id="PTHR13348:SF0">
    <property type="entry name" value="RIBONUCLEASE P PROTEIN SUBUNIT P29"/>
    <property type="match status" value="1"/>
</dbReference>
<dbReference type="STRING" id="283909.R7TNS2"/>
<name>R7TNS2_CAPTE</name>
<dbReference type="EMBL" id="AMQN01002698">
    <property type="status" value="NOT_ANNOTATED_CDS"/>
    <property type="molecule type" value="Genomic_DNA"/>
</dbReference>
<organism evidence="11">
    <name type="scientific">Capitella teleta</name>
    <name type="common">Polychaete worm</name>
    <dbReference type="NCBI Taxonomy" id="283909"/>
    <lineage>
        <taxon>Eukaryota</taxon>
        <taxon>Metazoa</taxon>
        <taxon>Spiralia</taxon>
        <taxon>Lophotrochozoa</taxon>
        <taxon>Annelida</taxon>
        <taxon>Polychaeta</taxon>
        <taxon>Sedentaria</taxon>
        <taxon>Scolecida</taxon>
        <taxon>Capitellidae</taxon>
        <taxon>Capitella</taxon>
    </lineage>
</organism>
<comment type="subunit">
    <text evidence="10">Component of nuclear RNase P and RNase MRP ribonucleoproteins. RNase P consists of a catalytic RNA moiety and 10 different protein chains; POP1, POP4, POP5, POP7, RPP14, RPP21, RPP25, RPP30, RPP38 and RPP40. Within the RNase P complex, POP1, POP7 and RPP25 form the 'finger' subcomplex, POP5, RPP14, RPP40 and homodimeric RPP30 form the 'palm' subcomplex, and RPP21, POP4 and RPP38 form the 'wrist' subcomplex. All subunits of the RNase P complex interact with the catalytic RNA. Several subunits of RNase P are also part of the RNase MRP complex. RNase MRP consists of a catalytic RNA moiety and about 8 protein subunits; POP1, POP7, RPP25, RPP30, RPP38, RPP40 and possibly also POP4 and POP5.</text>
</comment>
<dbReference type="OrthoDB" id="124041at2759"/>
<evidence type="ECO:0000313" key="11">
    <source>
        <dbReference type="EMBL" id="ELT93186.1"/>
    </source>
</evidence>
<gene>
    <name evidence="11" type="ORF">CAPTEDRAFT_156834</name>
</gene>
<keyword evidence="9" id="KW-0378">Hydrolase</keyword>
<dbReference type="GO" id="GO:0030677">
    <property type="term" value="C:ribonuclease P complex"/>
    <property type="evidence" value="ECO:0007669"/>
    <property type="project" value="InterPro"/>
</dbReference>
<evidence type="ECO:0000313" key="12">
    <source>
        <dbReference type="EnsemblMetazoa" id="CapteP156834"/>
    </source>
</evidence>
<dbReference type="SMART" id="SM00538">
    <property type="entry name" value="POP4"/>
    <property type="match status" value="1"/>
</dbReference>
<dbReference type="InterPro" id="IPR002730">
    <property type="entry name" value="Rpp29/RNP1"/>
</dbReference>
<dbReference type="InterPro" id="IPR023538">
    <property type="entry name" value="RNP1"/>
</dbReference>
<reference evidence="11 13" key="2">
    <citation type="journal article" date="2013" name="Nature">
        <title>Insights into bilaterian evolution from three spiralian genomes.</title>
        <authorList>
            <person name="Simakov O."/>
            <person name="Marletaz F."/>
            <person name="Cho S.J."/>
            <person name="Edsinger-Gonzales E."/>
            <person name="Havlak P."/>
            <person name="Hellsten U."/>
            <person name="Kuo D.H."/>
            <person name="Larsson T."/>
            <person name="Lv J."/>
            <person name="Arendt D."/>
            <person name="Savage R."/>
            <person name="Osoegawa K."/>
            <person name="de Jong P."/>
            <person name="Grimwood J."/>
            <person name="Chapman J.A."/>
            <person name="Shapiro H."/>
            <person name="Aerts A."/>
            <person name="Otillar R.P."/>
            <person name="Terry A.Y."/>
            <person name="Boore J.L."/>
            <person name="Grigoriev I.V."/>
            <person name="Lindberg D.R."/>
            <person name="Seaver E.C."/>
            <person name="Weisblat D.A."/>
            <person name="Putnam N.H."/>
            <person name="Rokhsar D.S."/>
        </authorList>
    </citation>
    <scope>NUCLEOTIDE SEQUENCE</scope>
    <source>
        <strain evidence="11 13">I ESC-2004</strain>
    </source>
</reference>
<dbReference type="InterPro" id="IPR016848">
    <property type="entry name" value="RNase_P/MRP_Rpp29-subunit"/>
</dbReference>
<evidence type="ECO:0000256" key="10">
    <source>
        <dbReference type="ARBA" id="ARBA00046486"/>
    </source>
</evidence>
<dbReference type="GO" id="GO:0001682">
    <property type="term" value="P:tRNA 5'-leader removal"/>
    <property type="evidence" value="ECO:0007669"/>
    <property type="project" value="InterPro"/>
</dbReference>
<sequence length="226" mass="26171">MTSKNINAFNQPMPGNIMKLNSDVLPTSQHETDVGRLFRQKAGDDFNFRDVARQRHLLTFPSIHKKIPTTAEQKKKKQKQLTSREIRRLRVFQLKSEGQRYSHYISLHKLWCSYIKDLVDLTKVTDANISEFERKMTRADFHGAVISVNKSRSSCLVGLKGIVLQETKNTFKIITEKDLIRTIPKPHSEFCINVEDYVVVVYGNNICHKPPVRTTRKFKQQASIDI</sequence>
<dbReference type="OMA" id="IPKSECV"/>
<keyword evidence="8" id="KW-0255">Endonuclease</keyword>
<dbReference type="Proteomes" id="UP000014760">
    <property type="component" value="Unassembled WGS sequence"/>
</dbReference>
<evidence type="ECO:0000256" key="3">
    <source>
        <dbReference type="ARBA" id="ARBA00006181"/>
    </source>
</evidence>
<evidence type="ECO:0000256" key="4">
    <source>
        <dbReference type="ARBA" id="ARBA00016225"/>
    </source>
</evidence>
<reference evidence="12" key="3">
    <citation type="submission" date="2015-06" db="UniProtKB">
        <authorList>
            <consortium name="EnsemblMetazoa"/>
        </authorList>
    </citation>
    <scope>IDENTIFICATION</scope>
</reference>
<dbReference type="FunCoup" id="R7TNS2">
    <property type="interactions" value="853"/>
</dbReference>
<dbReference type="SUPFAM" id="SSF101744">
    <property type="entry name" value="Rof/RNase P subunit-like"/>
    <property type="match status" value="1"/>
</dbReference>
<dbReference type="GO" id="GO:0006364">
    <property type="term" value="P:rRNA processing"/>
    <property type="evidence" value="ECO:0007669"/>
    <property type="project" value="TreeGrafter"/>
</dbReference>
<accession>R7TNS2</accession>
<dbReference type="Pfam" id="PF01868">
    <property type="entry name" value="RNase_P-MRP_p29"/>
    <property type="match status" value="1"/>
</dbReference>
<comment type="subcellular location">
    <subcellularLocation>
        <location evidence="2">Nucleus</location>
    </subcellularLocation>
</comment>
<evidence type="ECO:0000256" key="2">
    <source>
        <dbReference type="ARBA" id="ARBA00004123"/>
    </source>
</evidence>
<dbReference type="GO" id="GO:0033204">
    <property type="term" value="F:ribonuclease P RNA binding"/>
    <property type="evidence" value="ECO:0007669"/>
    <property type="project" value="InterPro"/>
</dbReference>
<keyword evidence="13" id="KW-1185">Reference proteome</keyword>
<evidence type="ECO:0000256" key="7">
    <source>
        <dbReference type="ARBA" id="ARBA00022722"/>
    </source>
</evidence>
<dbReference type="EMBL" id="KB309853">
    <property type="protein sequence ID" value="ELT93186.1"/>
    <property type="molecule type" value="Genomic_DNA"/>
</dbReference>
<comment type="function">
    <text evidence="1">Component of ribonuclease P, a ribonucleoprotein complex that generates mature tRNA molecules by cleaving their 5'-ends.</text>
</comment>